<dbReference type="InterPro" id="IPR005119">
    <property type="entry name" value="LysR_subst-bd"/>
</dbReference>
<dbReference type="Proteomes" id="UP000630353">
    <property type="component" value="Unassembled WGS sequence"/>
</dbReference>
<protein>
    <submittedName>
        <fullName evidence="6">Transcriptional regulator</fullName>
    </submittedName>
</protein>
<keyword evidence="7" id="KW-1185">Reference proteome</keyword>
<dbReference type="AlphaFoldDB" id="A0A918XSW2"/>
<organism evidence="6 7">
    <name type="scientific">Thalassobaculum fulvum</name>
    <dbReference type="NCBI Taxonomy" id="1633335"/>
    <lineage>
        <taxon>Bacteria</taxon>
        <taxon>Pseudomonadati</taxon>
        <taxon>Pseudomonadota</taxon>
        <taxon>Alphaproteobacteria</taxon>
        <taxon>Rhodospirillales</taxon>
        <taxon>Thalassobaculaceae</taxon>
        <taxon>Thalassobaculum</taxon>
    </lineage>
</organism>
<dbReference type="PRINTS" id="PR00039">
    <property type="entry name" value="HTHLYSR"/>
</dbReference>
<dbReference type="RefSeq" id="WP_189990140.1">
    <property type="nucleotide sequence ID" value="NZ_BMZS01000005.1"/>
</dbReference>
<evidence type="ECO:0000313" key="7">
    <source>
        <dbReference type="Proteomes" id="UP000630353"/>
    </source>
</evidence>
<dbReference type="PANTHER" id="PTHR30579">
    <property type="entry name" value="TRANSCRIPTIONAL REGULATOR"/>
    <property type="match status" value="1"/>
</dbReference>
<feature type="domain" description="HTH lysR-type" evidence="5">
    <location>
        <begin position="4"/>
        <end position="61"/>
    </location>
</feature>
<proteinExistence type="inferred from homology"/>
<reference evidence="6" key="2">
    <citation type="submission" date="2020-09" db="EMBL/GenBank/DDBJ databases">
        <authorList>
            <person name="Sun Q."/>
            <person name="Kim S."/>
        </authorList>
    </citation>
    <scope>NUCLEOTIDE SEQUENCE</scope>
    <source>
        <strain evidence="6">KCTC 42651</strain>
    </source>
</reference>
<dbReference type="Gene3D" id="3.40.190.10">
    <property type="entry name" value="Periplasmic binding protein-like II"/>
    <property type="match status" value="2"/>
</dbReference>
<keyword evidence="2" id="KW-0805">Transcription regulation</keyword>
<dbReference type="InterPro" id="IPR000847">
    <property type="entry name" value="LysR_HTH_N"/>
</dbReference>
<dbReference type="FunFam" id="1.10.10.10:FF:000001">
    <property type="entry name" value="LysR family transcriptional regulator"/>
    <property type="match status" value="1"/>
</dbReference>
<accession>A0A918XSW2</accession>
<dbReference type="SUPFAM" id="SSF46785">
    <property type="entry name" value="Winged helix' DNA-binding domain"/>
    <property type="match status" value="1"/>
</dbReference>
<gene>
    <name evidence="6" type="ORF">GCM10017083_25730</name>
</gene>
<comment type="caution">
    <text evidence="6">The sequence shown here is derived from an EMBL/GenBank/DDBJ whole genome shotgun (WGS) entry which is preliminary data.</text>
</comment>
<sequence length="284" mass="30492">MHDLDTQTLRSFLAVAETGGFTHAARRVHRSQSAVSMQIRKLEDAVGGPVFERSARGVTLTRKGETLLGYARRLLELHDRALTEMHGASVEGTVRIGVMDDYATHVLPRIFAGFERRFASVILEVTTGFTADLLQELGESFDLVLATQPIGTGTGRVLRTEDTCWAYAARLPLPDLGTVPLAVLARGNLFRNWATGALDAAGIPWRVVYSSTSIAAVESAAAAGIAVTVVKRSTARDDLRLIGPSEGLPPLPVSEIALHRAPGAGSPAVHHLAAFLEDQLVRRS</sequence>
<dbReference type="InterPro" id="IPR036390">
    <property type="entry name" value="WH_DNA-bd_sf"/>
</dbReference>
<dbReference type="SUPFAM" id="SSF53850">
    <property type="entry name" value="Periplasmic binding protein-like II"/>
    <property type="match status" value="1"/>
</dbReference>
<dbReference type="GO" id="GO:0003700">
    <property type="term" value="F:DNA-binding transcription factor activity"/>
    <property type="evidence" value="ECO:0007669"/>
    <property type="project" value="InterPro"/>
</dbReference>
<keyword evidence="4" id="KW-0804">Transcription</keyword>
<keyword evidence="3" id="KW-0238">DNA-binding</keyword>
<evidence type="ECO:0000256" key="1">
    <source>
        <dbReference type="ARBA" id="ARBA00009437"/>
    </source>
</evidence>
<dbReference type="Gene3D" id="1.10.10.10">
    <property type="entry name" value="Winged helix-like DNA-binding domain superfamily/Winged helix DNA-binding domain"/>
    <property type="match status" value="1"/>
</dbReference>
<reference evidence="6" key="1">
    <citation type="journal article" date="2014" name="Int. J. Syst. Evol. Microbiol.">
        <title>Complete genome sequence of Corynebacterium casei LMG S-19264T (=DSM 44701T), isolated from a smear-ripened cheese.</title>
        <authorList>
            <consortium name="US DOE Joint Genome Institute (JGI-PGF)"/>
            <person name="Walter F."/>
            <person name="Albersmeier A."/>
            <person name="Kalinowski J."/>
            <person name="Ruckert C."/>
        </authorList>
    </citation>
    <scope>NUCLEOTIDE SEQUENCE</scope>
    <source>
        <strain evidence="6">KCTC 42651</strain>
    </source>
</reference>
<dbReference type="Pfam" id="PF03466">
    <property type="entry name" value="LysR_substrate"/>
    <property type="match status" value="1"/>
</dbReference>
<dbReference type="InterPro" id="IPR036388">
    <property type="entry name" value="WH-like_DNA-bd_sf"/>
</dbReference>
<evidence type="ECO:0000256" key="4">
    <source>
        <dbReference type="ARBA" id="ARBA00023163"/>
    </source>
</evidence>
<dbReference type="PANTHER" id="PTHR30579:SF7">
    <property type="entry name" value="HTH-TYPE TRANSCRIPTIONAL REGULATOR LRHA-RELATED"/>
    <property type="match status" value="1"/>
</dbReference>
<dbReference type="GO" id="GO:0003677">
    <property type="term" value="F:DNA binding"/>
    <property type="evidence" value="ECO:0007669"/>
    <property type="project" value="UniProtKB-KW"/>
</dbReference>
<comment type="similarity">
    <text evidence="1">Belongs to the LysR transcriptional regulatory family.</text>
</comment>
<evidence type="ECO:0000313" key="6">
    <source>
        <dbReference type="EMBL" id="GHD51359.1"/>
    </source>
</evidence>
<name>A0A918XSW2_9PROT</name>
<evidence type="ECO:0000259" key="5">
    <source>
        <dbReference type="PROSITE" id="PS50931"/>
    </source>
</evidence>
<evidence type="ECO:0000256" key="2">
    <source>
        <dbReference type="ARBA" id="ARBA00023015"/>
    </source>
</evidence>
<evidence type="ECO:0000256" key="3">
    <source>
        <dbReference type="ARBA" id="ARBA00023125"/>
    </source>
</evidence>
<dbReference type="PROSITE" id="PS50931">
    <property type="entry name" value="HTH_LYSR"/>
    <property type="match status" value="1"/>
</dbReference>
<dbReference type="EMBL" id="BMZS01000005">
    <property type="protein sequence ID" value="GHD51359.1"/>
    <property type="molecule type" value="Genomic_DNA"/>
</dbReference>
<dbReference type="Pfam" id="PF00126">
    <property type="entry name" value="HTH_1"/>
    <property type="match status" value="1"/>
</dbReference>
<dbReference type="InterPro" id="IPR050176">
    <property type="entry name" value="LTTR"/>
</dbReference>